<dbReference type="Pfam" id="PF07992">
    <property type="entry name" value="Pyr_redox_2"/>
    <property type="match status" value="1"/>
</dbReference>
<dbReference type="InterPro" id="IPR009051">
    <property type="entry name" value="Helical_ferredxn"/>
</dbReference>
<protein>
    <submittedName>
        <fullName evidence="8">Pyridine nucleotide-disulfide oxidoreductase</fullName>
    </submittedName>
</protein>
<comment type="caution">
    <text evidence="8">The sequence shown here is derived from an EMBL/GenBank/DDBJ whole genome shotgun (WGS) entry which is preliminary data.</text>
</comment>
<evidence type="ECO:0000256" key="5">
    <source>
        <dbReference type="ARBA" id="ARBA00023014"/>
    </source>
</evidence>
<dbReference type="Pfam" id="PF14691">
    <property type="entry name" value="Fer4_20"/>
    <property type="match status" value="1"/>
</dbReference>
<dbReference type="InterPro" id="IPR023753">
    <property type="entry name" value="FAD/NAD-binding_dom"/>
</dbReference>
<dbReference type="GO" id="GO:0046872">
    <property type="term" value="F:metal ion binding"/>
    <property type="evidence" value="ECO:0007669"/>
    <property type="project" value="UniProtKB-KW"/>
</dbReference>
<dbReference type="GO" id="GO:0051539">
    <property type="term" value="F:4 iron, 4 sulfur cluster binding"/>
    <property type="evidence" value="ECO:0007669"/>
    <property type="project" value="UniProtKB-KW"/>
</dbReference>
<evidence type="ECO:0000313" key="9">
    <source>
        <dbReference type="Proteomes" id="UP000022311"/>
    </source>
</evidence>
<evidence type="ECO:0000259" key="6">
    <source>
        <dbReference type="Pfam" id="PF07992"/>
    </source>
</evidence>
<sequence length="458" mass="50493">MSSSNRGSPRREPNKKALTIRKIEFVEIYQPMSGLEAQHQAQRCLSCGSPYCEWKCPLHNPIPNWLKLAGEGRILEAAELCHHTNSLPEICGRICPQERLCEAACVLDETFGSVTIGHLERYITDSAFEQGWRPDLSHVRSTGKRVAIIGAGPAGLSCADILARHGVQATVFDKFPEIGGLLTFGIPAFKLEKQIMQRRRHIFEEMGITFKLNTEVGKDIPLETLVNEFDAIFVGTGTHKPVSGCLPNESAIGAYQALPYLMGNTHLLLGYPDDPQFPYISLAHKNVVVLGAGDTAMDCVRSAIRQGANQVHCIYRGSMNEMSATTREVIHAQEEGAQFHFHLQPVSINTNSENHVISISFVNTENNAIATKKILYPANVVIMAFGFESEVLPWLKEHAVQYDKDGRIIAPRHHRYAYQTSNPKIFAGGDVVHGSDLVVTAIAEGRGAAEGILTFLQI</sequence>
<evidence type="ECO:0000256" key="2">
    <source>
        <dbReference type="ARBA" id="ARBA00022723"/>
    </source>
</evidence>
<dbReference type="Gene3D" id="3.40.50.720">
    <property type="entry name" value="NAD(P)-binding Rossmann-like Domain"/>
    <property type="match status" value="1"/>
</dbReference>
<accession>A0AAV3M9H9</accession>
<dbReference type="EMBL" id="JALD01000010">
    <property type="protein sequence ID" value="EUD12672.1"/>
    <property type="molecule type" value="Genomic_DNA"/>
</dbReference>
<dbReference type="Proteomes" id="UP000022311">
    <property type="component" value="Unassembled WGS sequence"/>
</dbReference>
<dbReference type="PANTHER" id="PTHR42783:SF3">
    <property type="entry name" value="GLUTAMATE SYNTHASE [NADPH] SMALL CHAIN-RELATED"/>
    <property type="match status" value="1"/>
</dbReference>
<dbReference type="InterPro" id="IPR028261">
    <property type="entry name" value="DPD_II"/>
</dbReference>
<keyword evidence="5" id="KW-0411">Iron-sulfur</keyword>
<dbReference type="RefSeq" id="WP_036959957.1">
    <property type="nucleotide sequence ID" value="NZ_JALD01000010.1"/>
</dbReference>
<dbReference type="InterPro" id="IPR006006">
    <property type="entry name" value="GltD-like"/>
</dbReference>
<dbReference type="AlphaFoldDB" id="A0AAV3M9H9"/>
<evidence type="ECO:0000259" key="7">
    <source>
        <dbReference type="Pfam" id="PF14691"/>
    </source>
</evidence>
<dbReference type="SUPFAM" id="SSF46548">
    <property type="entry name" value="alpha-helical ferredoxin"/>
    <property type="match status" value="1"/>
</dbReference>
<dbReference type="Gene3D" id="3.50.50.60">
    <property type="entry name" value="FAD/NAD(P)-binding domain"/>
    <property type="match status" value="2"/>
</dbReference>
<name>A0AAV3M9H9_9GAMM</name>
<evidence type="ECO:0000256" key="1">
    <source>
        <dbReference type="ARBA" id="ARBA00022485"/>
    </source>
</evidence>
<keyword evidence="4" id="KW-0408">Iron</keyword>
<dbReference type="NCBIfam" id="TIGR01318">
    <property type="entry name" value="gltD_gamma_fam"/>
    <property type="match status" value="1"/>
</dbReference>
<keyword evidence="3" id="KW-0560">Oxidoreductase</keyword>
<dbReference type="GO" id="GO:0016491">
    <property type="term" value="F:oxidoreductase activity"/>
    <property type="evidence" value="ECO:0007669"/>
    <property type="project" value="UniProtKB-KW"/>
</dbReference>
<dbReference type="Gene3D" id="1.10.1060.10">
    <property type="entry name" value="Alpha-helical ferredoxin"/>
    <property type="match status" value="1"/>
</dbReference>
<dbReference type="FunFam" id="1.10.1060.10:FF:000004">
    <property type="entry name" value="Glutamate synthase, small subunit"/>
    <property type="match status" value="1"/>
</dbReference>
<organism evidence="8 9">
    <name type="scientific">Providencia alcalifaciens 205/92</name>
    <dbReference type="NCBI Taxonomy" id="1256988"/>
    <lineage>
        <taxon>Bacteria</taxon>
        <taxon>Pseudomonadati</taxon>
        <taxon>Pseudomonadota</taxon>
        <taxon>Gammaproteobacteria</taxon>
        <taxon>Enterobacterales</taxon>
        <taxon>Morganellaceae</taxon>
        <taxon>Providencia</taxon>
    </lineage>
</organism>
<dbReference type="PANTHER" id="PTHR42783">
    <property type="entry name" value="GLUTAMATE SYNTHASE [NADPH] SMALL CHAIN"/>
    <property type="match status" value="1"/>
</dbReference>
<dbReference type="Pfam" id="PF13450">
    <property type="entry name" value="NAD_binding_8"/>
    <property type="match status" value="1"/>
</dbReference>
<evidence type="ECO:0000313" key="8">
    <source>
        <dbReference type="EMBL" id="EUD12672.1"/>
    </source>
</evidence>
<evidence type="ECO:0000256" key="4">
    <source>
        <dbReference type="ARBA" id="ARBA00023004"/>
    </source>
</evidence>
<proteinExistence type="predicted"/>
<dbReference type="InterPro" id="IPR036188">
    <property type="entry name" value="FAD/NAD-bd_sf"/>
</dbReference>
<reference evidence="8 9" key="1">
    <citation type="submission" date="2014-01" db="EMBL/GenBank/DDBJ databases">
        <authorList>
            <person name="Durkin A.S."/>
            <person name="McCorrison J."/>
            <person name="Torralba M."/>
            <person name="Gillis M."/>
            <person name="Haft D.H."/>
            <person name="Methe B."/>
            <person name="Sutton G."/>
            <person name="Nelson K.E."/>
        </authorList>
    </citation>
    <scope>NUCLEOTIDE SEQUENCE [LARGE SCALE GENOMIC DNA]</scope>
    <source>
        <strain evidence="8 9">205/92</strain>
    </source>
</reference>
<evidence type="ECO:0000256" key="3">
    <source>
        <dbReference type="ARBA" id="ARBA00023002"/>
    </source>
</evidence>
<dbReference type="SUPFAM" id="SSF51971">
    <property type="entry name" value="Nucleotide-binding domain"/>
    <property type="match status" value="1"/>
</dbReference>
<feature type="domain" description="Dihydroprymidine dehydrogenase" evidence="7">
    <location>
        <begin position="22"/>
        <end position="131"/>
    </location>
</feature>
<feature type="domain" description="FAD/NAD(P)-binding" evidence="6">
    <location>
        <begin position="251"/>
        <end position="445"/>
    </location>
</feature>
<dbReference type="PRINTS" id="PR00419">
    <property type="entry name" value="ADXRDTASE"/>
</dbReference>
<keyword evidence="1" id="KW-0004">4Fe-4S</keyword>
<gene>
    <name evidence="8" type="ORF">HMPREF1563_2526</name>
</gene>
<keyword evidence="2" id="KW-0479">Metal-binding</keyword>